<dbReference type="Ensembl" id="ENSPMRT00000038228.1">
    <property type="protein sequence ID" value="ENSPMRP00000036074.1"/>
    <property type="gene ID" value="ENSPMRG00000023304.1"/>
</dbReference>
<reference evidence="1 2" key="1">
    <citation type="journal article" date="2019" name="Proc. Natl. Acad. Sci. U.S.A.">
        <title>Regulatory changes in pterin and carotenoid genes underlie balanced color polymorphisms in the wall lizard.</title>
        <authorList>
            <person name="Andrade P."/>
            <person name="Pinho C."/>
            <person name="Perez I de Lanuza G."/>
            <person name="Afonso S."/>
            <person name="Brejcha J."/>
            <person name="Rubin C.J."/>
            <person name="Wallerman O."/>
            <person name="Pereira P."/>
            <person name="Sabatino S.J."/>
            <person name="Bellati A."/>
            <person name="Pellitteri-Rosa D."/>
            <person name="Bosakova Z."/>
            <person name="Bunikis I."/>
            <person name="Carretero M.A."/>
            <person name="Feiner N."/>
            <person name="Marsik P."/>
            <person name="Pauperio F."/>
            <person name="Salvi D."/>
            <person name="Soler L."/>
            <person name="While G.M."/>
            <person name="Uller T."/>
            <person name="Font E."/>
            <person name="Andersson L."/>
            <person name="Carneiro M."/>
        </authorList>
    </citation>
    <scope>NUCLEOTIDE SEQUENCE</scope>
</reference>
<evidence type="ECO:0000313" key="2">
    <source>
        <dbReference type="Proteomes" id="UP000472272"/>
    </source>
</evidence>
<reference evidence="1" key="2">
    <citation type="submission" date="2025-08" db="UniProtKB">
        <authorList>
            <consortium name="Ensembl"/>
        </authorList>
    </citation>
    <scope>IDENTIFICATION</scope>
</reference>
<accession>A0A670KK66</accession>
<reference evidence="1" key="3">
    <citation type="submission" date="2025-09" db="UniProtKB">
        <authorList>
            <consortium name="Ensembl"/>
        </authorList>
    </citation>
    <scope>IDENTIFICATION</scope>
</reference>
<name>A0A670KK66_PODMU</name>
<evidence type="ECO:0000313" key="1">
    <source>
        <dbReference type="Ensembl" id="ENSPMRP00000036074.1"/>
    </source>
</evidence>
<sequence length="70" mass="7708">MAQCPIPILTWEMRVRIPAASVNSLGDLGPWAERARARKPIFFCLGPHSPVDNILRAVGKGVCVEILQQI</sequence>
<dbReference type="AlphaFoldDB" id="A0A670KK66"/>
<dbReference type="Proteomes" id="UP000472272">
    <property type="component" value="Chromosome 18"/>
</dbReference>
<proteinExistence type="predicted"/>
<keyword evidence="2" id="KW-1185">Reference proteome</keyword>
<organism evidence="1 2">
    <name type="scientific">Podarcis muralis</name>
    <name type="common">Wall lizard</name>
    <name type="synonym">Lacerta muralis</name>
    <dbReference type="NCBI Taxonomy" id="64176"/>
    <lineage>
        <taxon>Eukaryota</taxon>
        <taxon>Metazoa</taxon>
        <taxon>Chordata</taxon>
        <taxon>Craniata</taxon>
        <taxon>Vertebrata</taxon>
        <taxon>Euteleostomi</taxon>
        <taxon>Lepidosauria</taxon>
        <taxon>Squamata</taxon>
        <taxon>Bifurcata</taxon>
        <taxon>Unidentata</taxon>
        <taxon>Episquamata</taxon>
        <taxon>Laterata</taxon>
        <taxon>Lacertibaenia</taxon>
        <taxon>Lacertidae</taxon>
        <taxon>Podarcis</taxon>
    </lineage>
</organism>
<protein>
    <submittedName>
        <fullName evidence="1">Uncharacterized protein</fullName>
    </submittedName>
</protein>